<keyword evidence="1" id="KW-1133">Transmembrane helix</keyword>
<evidence type="ECO:0000259" key="2">
    <source>
        <dbReference type="Pfam" id="PF04773"/>
    </source>
</evidence>
<evidence type="ECO:0000313" key="5">
    <source>
        <dbReference type="Proteomes" id="UP000092695"/>
    </source>
</evidence>
<dbReference type="Pfam" id="PF16220">
    <property type="entry name" value="DUF4880"/>
    <property type="match status" value="1"/>
</dbReference>
<dbReference type="STRING" id="1548547.BA177_01755"/>
<sequence>MKERRDKERADPVRTAAEWCLRLVENDMTISDRREFDRWCEDSSNAQALEEAMTTWYALDDLTEHRQIAELRDGAVERHRYRKYQGRAQRLIRPVAWLVSGGLVAFAAQLLIAGFLLQHQPKTYETGLAERRVAVLSDGSSVSLDASTKVIAEIHGKERELKLERGRARFDVVSDPLRPFTVAAGNKLVVATGTSFSVEVLSSDIRVLLYEGSVTVLDRPATTKSNKPALAESRKHLTQLAPGQQLILPTVGESILEPADLSKSMAWEAGQVSFANEPLVVAVERLNRYTSSRLEIGDEALQEIHVSGVFSTRDTAAFIEGLTTLYDVRVEKHGDRIVLKER</sequence>
<dbReference type="Gene3D" id="3.55.50.30">
    <property type="match status" value="1"/>
</dbReference>
<feature type="domain" description="FecR N-terminal" evidence="3">
    <location>
        <begin position="15"/>
        <end position="52"/>
    </location>
</feature>
<dbReference type="OrthoDB" id="9771237at2"/>
<reference evidence="4 5" key="1">
    <citation type="submission" date="2016-06" db="EMBL/GenBank/DDBJ databases">
        <title>Complete genome sequence of a deep-branching marine Gamma Proteobacterium Woeseia oceani type strain XK5.</title>
        <authorList>
            <person name="Mu D."/>
            <person name="Du Z."/>
        </authorList>
    </citation>
    <scope>NUCLEOTIDE SEQUENCE [LARGE SCALE GENOMIC DNA]</scope>
    <source>
        <strain evidence="4 5">XK5</strain>
    </source>
</reference>
<proteinExistence type="predicted"/>
<feature type="transmembrane region" description="Helical" evidence="1">
    <location>
        <begin position="95"/>
        <end position="117"/>
    </location>
</feature>
<dbReference type="InterPro" id="IPR032623">
    <property type="entry name" value="FecR_N"/>
</dbReference>
<organism evidence="4 5">
    <name type="scientific">Woeseia oceani</name>
    <dbReference type="NCBI Taxonomy" id="1548547"/>
    <lineage>
        <taxon>Bacteria</taxon>
        <taxon>Pseudomonadati</taxon>
        <taxon>Pseudomonadota</taxon>
        <taxon>Gammaproteobacteria</taxon>
        <taxon>Woeseiales</taxon>
        <taxon>Woeseiaceae</taxon>
        <taxon>Woeseia</taxon>
    </lineage>
</organism>
<evidence type="ECO:0000313" key="4">
    <source>
        <dbReference type="EMBL" id="ANO50111.1"/>
    </source>
</evidence>
<evidence type="ECO:0008006" key="6">
    <source>
        <dbReference type="Google" id="ProtNLM"/>
    </source>
</evidence>
<dbReference type="Proteomes" id="UP000092695">
    <property type="component" value="Chromosome"/>
</dbReference>
<name>A0A193LCF0_9GAMM</name>
<dbReference type="PIRSF" id="PIRSF018266">
    <property type="entry name" value="FecR"/>
    <property type="match status" value="1"/>
</dbReference>
<evidence type="ECO:0000256" key="1">
    <source>
        <dbReference type="SAM" id="Phobius"/>
    </source>
</evidence>
<keyword evidence="5" id="KW-1185">Reference proteome</keyword>
<evidence type="ECO:0000259" key="3">
    <source>
        <dbReference type="Pfam" id="PF16220"/>
    </source>
</evidence>
<dbReference type="GO" id="GO:0016989">
    <property type="term" value="F:sigma factor antagonist activity"/>
    <property type="evidence" value="ECO:0007669"/>
    <property type="project" value="TreeGrafter"/>
</dbReference>
<keyword evidence="1" id="KW-0472">Membrane</keyword>
<dbReference type="PANTHER" id="PTHR30273">
    <property type="entry name" value="PERIPLASMIC SIGNAL SENSOR AND SIGMA FACTOR ACTIVATOR FECR-RELATED"/>
    <property type="match status" value="1"/>
</dbReference>
<feature type="domain" description="FecR protein" evidence="2">
    <location>
        <begin position="123"/>
        <end position="214"/>
    </location>
</feature>
<protein>
    <recommendedName>
        <fullName evidence="6">FecR protein domain-containing protein</fullName>
    </recommendedName>
</protein>
<gene>
    <name evidence="4" type="ORF">BA177_01755</name>
</gene>
<dbReference type="Gene3D" id="2.60.120.1440">
    <property type="match status" value="1"/>
</dbReference>
<dbReference type="AlphaFoldDB" id="A0A193LCF0"/>
<dbReference type="PANTHER" id="PTHR30273:SF2">
    <property type="entry name" value="PROTEIN FECR"/>
    <property type="match status" value="1"/>
</dbReference>
<dbReference type="InterPro" id="IPR006860">
    <property type="entry name" value="FecR"/>
</dbReference>
<dbReference type="Pfam" id="PF04773">
    <property type="entry name" value="FecR"/>
    <property type="match status" value="1"/>
</dbReference>
<dbReference type="KEGG" id="woc:BA177_01755"/>
<dbReference type="EMBL" id="CP016268">
    <property type="protein sequence ID" value="ANO50111.1"/>
    <property type="molecule type" value="Genomic_DNA"/>
</dbReference>
<accession>A0A193LCF0</accession>
<dbReference type="InterPro" id="IPR012373">
    <property type="entry name" value="Ferrdict_sens_TM"/>
</dbReference>
<keyword evidence="1" id="KW-0812">Transmembrane</keyword>
<dbReference type="RefSeq" id="WP_068612199.1">
    <property type="nucleotide sequence ID" value="NZ_CP016268.1"/>
</dbReference>